<name>A0ABQ4CST2_9ACTN</name>
<feature type="signal peptide" evidence="1">
    <location>
        <begin position="1"/>
        <end position="22"/>
    </location>
</feature>
<keyword evidence="3" id="KW-1185">Reference proteome</keyword>
<accession>A0ABQ4CST2</accession>
<dbReference type="RefSeq" id="WP_203714071.1">
    <property type="nucleotide sequence ID" value="NZ_BONE01000025.1"/>
</dbReference>
<dbReference type="PROSITE" id="PS51257">
    <property type="entry name" value="PROKAR_LIPOPROTEIN"/>
    <property type="match status" value="1"/>
</dbReference>
<gene>
    <name evidence="2" type="ORF">Asi02nite_34300</name>
</gene>
<feature type="chain" id="PRO_5046066843" evidence="1">
    <location>
        <begin position="23"/>
        <end position="140"/>
    </location>
</feature>
<evidence type="ECO:0000256" key="1">
    <source>
        <dbReference type="SAM" id="SignalP"/>
    </source>
</evidence>
<reference evidence="2 3" key="1">
    <citation type="submission" date="2021-01" db="EMBL/GenBank/DDBJ databases">
        <title>Whole genome shotgun sequence of Asanoa siamensis NBRC 107932.</title>
        <authorList>
            <person name="Komaki H."/>
            <person name="Tamura T."/>
        </authorList>
    </citation>
    <scope>NUCLEOTIDE SEQUENCE [LARGE SCALE GENOMIC DNA]</scope>
    <source>
        <strain evidence="2 3">NBRC 107932</strain>
    </source>
</reference>
<sequence>MRRLTRSVLALTVAAAALSGCADGPGPTARHEARPAAETAAEARDLVRAAIAEMAATSFAYRSTSSEPGRESLADLAGFPNIGQLDATLVRDAGATAVPLTVSLDPAGRITVLVVDVPGNRLETRFSEFDDVAAPAPPAD</sequence>
<dbReference type="EMBL" id="BONE01000025">
    <property type="protein sequence ID" value="GIF73912.1"/>
    <property type="molecule type" value="Genomic_DNA"/>
</dbReference>
<dbReference type="Proteomes" id="UP000604117">
    <property type="component" value="Unassembled WGS sequence"/>
</dbReference>
<protein>
    <submittedName>
        <fullName evidence="2">Uncharacterized protein</fullName>
    </submittedName>
</protein>
<keyword evidence="1" id="KW-0732">Signal</keyword>
<organism evidence="2 3">
    <name type="scientific">Asanoa siamensis</name>
    <dbReference type="NCBI Taxonomy" id="926357"/>
    <lineage>
        <taxon>Bacteria</taxon>
        <taxon>Bacillati</taxon>
        <taxon>Actinomycetota</taxon>
        <taxon>Actinomycetes</taxon>
        <taxon>Micromonosporales</taxon>
        <taxon>Micromonosporaceae</taxon>
        <taxon>Asanoa</taxon>
    </lineage>
</organism>
<evidence type="ECO:0000313" key="2">
    <source>
        <dbReference type="EMBL" id="GIF73912.1"/>
    </source>
</evidence>
<proteinExistence type="predicted"/>
<evidence type="ECO:0000313" key="3">
    <source>
        <dbReference type="Proteomes" id="UP000604117"/>
    </source>
</evidence>
<comment type="caution">
    <text evidence="2">The sequence shown here is derived from an EMBL/GenBank/DDBJ whole genome shotgun (WGS) entry which is preliminary data.</text>
</comment>